<feature type="region of interest" description="Disordered" evidence="1">
    <location>
        <begin position="195"/>
        <end position="220"/>
    </location>
</feature>
<feature type="compositionally biased region" description="Gly residues" evidence="1">
    <location>
        <begin position="1095"/>
        <end position="1118"/>
    </location>
</feature>
<dbReference type="AlphaFoldDB" id="A0A8J2XIV8"/>
<proteinExistence type="predicted"/>
<reference evidence="4" key="1">
    <citation type="journal article" date="2014" name="Int. J. Syst. Evol. Microbiol.">
        <title>Complete genome sequence of Corynebacterium casei LMG S-19264T (=DSM 44701T), isolated from a smear-ripened cheese.</title>
        <authorList>
            <consortium name="US DOE Joint Genome Institute (JGI-PGF)"/>
            <person name="Walter F."/>
            <person name="Albersmeier A."/>
            <person name="Kalinowski J."/>
            <person name="Ruckert C."/>
        </authorList>
    </citation>
    <scope>NUCLEOTIDE SEQUENCE</scope>
    <source>
        <strain evidence="4">CGMCC 1.12785</strain>
    </source>
</reference>
<keyword evidence="2" id="KW-0472">Membrane</keyword>
<evidence type="ECO:0000256" key="1">
    <source>
        <dbReference type="SAM" id="MobiDB-lite"/>
    </source>
</evidence>
<gene>
    <name evidence="4" type="ORF">GCM10011333_04030</name>
</gene>
<feature type="compositionally biased region" description="Pro residues" evidence="1">
    <location>
        <begin position="866"/>
        <end position="884"/>
    </location>
</feature>
<keyword evidence="3" id="KW-0732">Signal</keyword>
<dbReference type="EMBL" id="BMFY01000002">
    <property type="protein sequence ID" value="GGA04669.1"/>
    <property type="molecule type" value="Genomic_DNA"/>
</dbReference>
<dbReference type="PANTHER" id="PTHR42834">
    <property type="entry name" value="ENDONUCLEASE/EXONUCLEASE/PHOSPHATASE FAMILY PROTEIN (AFU_ORTHOLOGUE AFUA_3G09210)"/>
    <property type="match status" value="1"/>
</dbReference>
<feature type="chain" id="PRO_5035230449" description="ExeM/NucH family extracellular endonuclease" evidence="3">
    <location>
        <begin position="43"/>
        <end position="1152"/>
    </location>
</feature>
<dbReference type="InterPro" id="IPR047971">
    <property type="entry name" value="ExeM-like"/>
</dbReference>
<feature type="compositionally biased region" description="Pro residues" evidence="1">
    <location>
        <begin position="830"/>
        <end position="848"/>
    </location>
</feature>
<dbReference type="NCBIfam" id="NF033681">
    <property type="entry name" value="ExeM_NucH_DNase"/>
    <property type="match status" value="1"/>
</dbReference>
<comment type="caution">
    <text evidence="4">The sequence shown here is derived from an EMBL/GenBank/DDBJ whole genome shotgun (WGS) entry which is preliminary data.</text>
</comment>
<keyword evidence="2" id="KW-0812">Transmembrane</keyword>
<name>A0A8J2XIV8_9MICO</name>
<evidence type="ECO:0008006" key="6">
    <source>
        <dbReference type="Google" id="ProtNLM"/>
    </source>
</evidence>
<keyword evidence="2" id="KW-1133">Transmembrane helix</keyword>
<feature type="region of interest" description="Disordered" evidence="1">
    <location>
        <begin position="817"/>
        <end position="921"/>
    </location>
</feature>
<protein>
    <recommendedName>
        <fullName evidence="6">ExeM/NucH family extracellular endonuclease</fullName>
    </recommendedName>
</protein>
<reference evidence="4" key="2">
    <citation type="submission" date="2020-09" db="EMBL/GenBank/DDBJ databases">
        <authorList>
            <person name="Sun Q."/>
            <person name="Zhou Y."/>
        </authorList>
    </citation>
    <scope>NUCLEOTIDE SEQUENCE</scope>
    <source>
        <strain evidence="4">CGMCC 1.12785</strain>
    </source>
</reference>
<dbReference type="CDD" id="cd04486">
    <property type="entry name" value="YhcR_OBF_like"/>
    <property type="match status" value="1"/>
</dbReference>
<dbReference type="RefSeq" id="WP_188549264.1">
    <property type="nucleotide sequence ID" value="NZ_BMFY01000002.1"/>
</dbReference>
<sequence length="1152" mass="119183">MPGSIPQGTGGVPPRTRKPILTAGAAAAATVLAVGFAPAATAATVPDLPDPAAITEIGYTLPADFIEVAADPGTDLSGWTVGSVTRGGSVQAADYLVTLPEGTQVGESGALAVEVQITNSVNSGAAADGSYGASAFVIDAEGTLHDFQQIGGVAGGRGVTGAAGGQTPAAVVGVEASPTGAVAASGESIQLVDGSWTSAAPTPGTLPGGPGAEPTEPPVEPGEVTAIAEIQGTGEESPLQGQTVTTRGVVTAAYPTGGLNGYFIQTPGTGGEEEREASDGIFVYSSATVNDVQTGQYVEVTGQVSEYYGQTQITVAAGGASVLDEAVEAPKPVASFPLTDEEREALEGMLLQPEDVFTVSDNYQANQYGELLLALGEEPLRQPTDVAPPLSDEALAVEAENAEREVILDDGSSWNYMNNSQAQGTPFPYLYPEASPRVGAQVSFTSPVVLGYGFDAWRFQPLEQLTGDNAEAAQPVLIEDTRQDAPLEVPGRITLASFNVLNYFITTGDQLDGCQYYNDREGNPVTVRGGCDARGAANAESFERQQAKIVEAINRMDTSVLSLEEIENSSRFDLDRDAALAQLVEALNEHAGEERWDYIRSPEQLPENDDVIRTAFIYQPAEVAPLGDSAAQIDDAFHNARAPLAQAFAPLDASGEPEEENAFLAIVNHFKSKGSGSGPGNEDTGDGQGASNADRVAQATALVSFAEELREELGTESVYLLGDFNSYTEEDPMQVFYEAGYHNIGQELTDKSTYVFSGRTGSLDHILALEGPARDAVQGADIWQINSVEAVAYEYSRYNYNVAELYAPDPFRASDHDPLIVGLFDGTEPGPSPEPTEPEPTTPAPTEPEPTTDPTEPEPTTDPTEPEPTTPAPTEPEPTTPAPTEPTTDPTEPEPTTDPTEPGTGIQVDVTSGHPGDPITVTGLEEYEGEELRGQFNSDPVDLGTATVDGGAVRFTVPEIDAGEHTFTVFQGETVVFSTPFEVLADDAPAEPALSVAPERVTPEAFVDPEQGVRATASGFTAGESVTFTVVPDGSDVTGLSETVEVNAEGVAEFVIYGDNPANPAVYVGSYTVGVEGTDLSASFEVAEDADPGQPGSGDGDGGSGSGGDNGSGGGGGSSLPRTGAELAGLGAGLALIAAGAAALCVSRRQNG</sequence>
<dbReference type="Gene3D" id="3.60.10.10">
    <property type="entry name" value="Endonuclease/exonuclease/phosphatase"/>
    <property type="match status" value="1"/>
</dbReference>
<evidence type="ECO:0000313" key="5">
    <source>
        <dbReference type="Proteomes" id="UP000616114"/>
    </source>
</evidence>
<evidence type="ECO:0000313" key="4">
    <source>
        <dbReference type="EMBL" id="GGA04669.1"/>
    </source>
</evidence>
<dbReference type="Proteomes" id="UP000616114">
    <property type="component" value="Unassembled WGS sequence"/>
</dbReference>
<keyword evidence="5" id="KW-1185">Reference proteome</keyword>
<accession>A0A8J2XIV8</accession>
<feature type="signal peptide" evidence="3">
    <location>
        <begin position="1"/>
        <end position="42"/>
    </location>
</feature>
<evidence type="ECO:0000256" key="2">
    <source>
        <dbReference type="SAM" id="Phobius"/>
    </source>
</evidence>
<dbReference type="InterPro" id="IPR006311">
    <property type="entry name" value="TAT_signal"/>
</dbReference>
<dbReference type="CDD" id="cd10283">
    <property type="entry name" value="MnuA_DNase1-like"/>
    <property type="match status" value="1"/>
</dbReference>
<organism evidence="4 5">
    <name type="scientific">Sediminivirga luteola</name>
    <dbReference type="NCBI Taxonomy" id="1774748"/>
    <lineage>
        <taxon>Bacteria</taxon>
        <taxon>Bacillati</taxon>
        <taxon>Actinomycetota</taxon>
        <taxon>Actinomycetes</taxon>
        <taxon>Micrococcales</taxon>
        <taxon>Brevibacteriaceae</taxon>
        <taxon>Sediminivirga</taxon>
    </lineage>
</organism>
<feature type="region of interest" description="Disordered" evidence="1">
    <location>
        <begin position="1088"/>
        <end position="1120"/>
    </location>
</feature>
<dbReference type="SUPFAM" id="SSF56219">
    <property type="entry name" value="DNase I-like"/>
    <property type="match status" value="1"/>
</dbReference>
<evidence type="ECO:0000256" key="3">
    <source>
        <dbReference type="SAM" id="SignalP"/>
    </source>
</evidence>
<dbReference type="InterPro" id="IPR036691">
    <property type="entry name" value="Endo/exonu/phosph_ase_sf"/>
</dbReference>
<dbReference type="PROSITE" id="PS51318">
    <property type="entry name" value="TAT"/>
    <property type="match status" value="1"/>
</dbReference>
<feature type="transmembrane region" description="Helical" evidence="2">
    <location>
        <begin position="1127"/>
        <end position="1146"/>
    </location>
</feature>
<dbReference type="PANTHER" id="PTHR42834:SF1">
    <property type="entry name" value="ENDONUCLEASE_EXONUCLEASE_PHOSPHATASE FAMILY PROTEIN (AFU_ORTHOLOGUE AFUA_3G09210)"/>
    <property type="match status" value="1"/>
</dbReference>